<dbReference type="EMBL" id="BAAAOH010000001">
    <property type="protein sequence ID" value="GAA1985017.1"/>
    <property type="molecule type" value="Genomic_DNA"/>
</dbReference>
<name>A0ABN2SDV8_9MICO</name>
<evidence type="ECO:0000313" key="8">
    <source>
        <dbReference type="EMBL" id="GAA1985017.1"/>
    </source>
</evidence>
<evidence type="ECO:0000256" key="6">
    <source>
        <dbReference type="SAM" id="MobiDB-lite"/>
    </source>
</evidence>
<protein>
    <submittedName>
        <fullName evidence="8">Lysylphosphatidylglycerol synthase transmembrane domain-containing protein</fullName>
    </submittedName>
</protein>
<keyword evidence="5 7" id="KW-0472">Membrane</keyword>
<feature type="transmembrane region" description="Helical" evidence="7">
    <location>
        <begin position="156"/>
        <end position="182"/>
    </location>
</feature>
<proteinExistence type="predicted"/>
<dbReference type="Proteomes" id="UP001500326">
    <property type="component" value="Unassembled WGS sequence"/>
</dbReference>
<evidence type="ECO:0000256" key="7">
    <source>
        <dbReference type="SAM" id="Phobius"/>
    </source>
</evidence>
<feature type="transmembrane region" description="Helical" evidence="7">
    <location>
        <begin position="83"/>
        <end position="102"/>
    </location>
</feature>
<feature type="transmembrane region" description="Helical" evidence="7">
    <location>
        <begin position="45"/>
        <end position="63"/>
    </location>
</feature>
<gene>
    <name evidence="8" type="ORF">GCM10009777_18730</name>
</gene>
<organism evidence="8 9">
    <name type="scientific">Microbacterium pumilum</name>
    <dbReference type="NCBI Taxonomy" id="344165"/>
    <lineage>
        <taxon>Bacteria</taxon>
        <taxon>Bacillati</taxon>
        <taxon>Actinomycetota</taxon>
        <taxon>Actinomycetes</taxon>
        <taxon>Micrococcales</taxon>
        <taxon>Microbacteriaceae</taxon>
        <taxon>Microbacterium</taxon>
    </lineage>
</organism>
<evidence type="ECO:0000256" key="3">
    <source>
        <dbReference type="ARBA" id="ARBA00022692"/>
    </source>
</evidence>
<dbReference type="Pfam" id="PF03706">
    <property type="entry name" value="LPG_synthase_TM"/>
    <property type="match status" value="1"/>
</dbReference>
<reference evidence="8 9" key="1">
    <citation type="journal article" date="2019" name="Int. J. Syst. Evol. Microbiol.">
        <title>The Global Catalogue of Microorganisms (GCM) 10K type strain sequencing project: providing services to taxonomists for standard genome sequencing and annotation.</title>
        <authorList>
            <consortium name="The Broad Institute Genomics Platform"/>
            <consortium name="The Broad Institute Genome Sequencing Center for Infectious Disease"/>
            <person name="Wu L."/>
            <person name="Ma J."/>
        </authorList>
    </citation>
    <scope>NUCLEOTIDE SEQUENCE [LARGE SCALE GENOMIC DNA]</scope>
    <source>
        <strain evidence="8 9">JCM 14902</strain>
    </source>
</reference>
<feature type="transmembrane region" description="Helical" evidence="7">
    <location>
        <begin position="276"/>
        <end position="294"/>
    </location>
</feature>
<comment type="caution">
    <text evidence="8">The sequence shown here is derived from an EMBL/GenBank/DDBJ whole genome shotgun (WGS) entry which is preliminary data.</text>
</comment>
<evidence type="ECO:0000256" key="1">
    <source>
        <dbReference type="ARBA" id="ARBA00004651"/>
    </source>
</evidence>
<keyword evidence="4 7" id="KW-1133">Transmembrane helix</keyword>
<dbReference type="InterPro" id="IPR022791">
    <property type="entry name" value="L-PG_synthase/AglD"/>
</dbReference>
<evidence type="ECO:0000256" key="5">
    <source>
        <dbReference type="ARBA" id="ARBA00023136"/>
    </source>
</evidence>
<feature type="transmembrane region" description="Helical" evidence="7">
    <location>
        <begin position="188"/>
        <end position="209"/>
    </location>
</feature>
<keyword evidence="9" id="KW-1185">Reference proteome</keyword>
<feature type="transmembrane region" description="Helical" evidence="7">
    <location>
        <begin position="250"/>
        <end position="270"/>
    </location>
</feature>
<evidence type="ECO:0000256" key="2">
    <source>
        <dbReference type="ARBA" id="ARBA00022475"/>
    </source>
</evidence>
<keyword evidence="3 7" id="KW-0812">Transmembrane</keyword>
<evidence type="ECO:0000313" key="9">
    <source>
        <dbReference type="Proteomes" id="UP001500326"/>
    </source>
</evidence>
<feature type="region of interest" description="Disordered" evidence="6">
    <location>
        <begin position="1"/>
        <end position="36"/>
    </location>
</feature>
<comment type="subcellular location">
    <subcellularLocation>
        <location evidence="1">Cell membrane</location>
        <topology evidence="1">Multi-pass membrane protein</topology>
    </subcellularLocation>
</comment>
<accession>A0ABN2SDV8</accession>
<dbReference type="RefSeq" id="WP_344060942.1">
    <property type="nucleotide sequence ID" value="NZ_BAAAOH010000001.1"/>
</dbReference>
<evidence type="ECO:0000256" key="4">
    <source>
        <dbReference type="ARBA" id="ARBA00022989"/>
    </source>
</evidence>
<feature type="transmembrane region" description="Helical" evidence="7">
    <location>
        <begin position="320"/>
        <end position="344"/>
    </location>
</feature>
<sequence length="354" mass="38473">MTDEDPTPEEQPLPEGALPADGATPSDGEPELDPRKAARRRRRRLLRWAATILVVGIVGFFFAVSLANNWAQVVEEDISFNPLWILTTVLFIVAVPVTGLLWGRIVTVLQSDVHVAARESIAVQCASWILKYVPGQVGSVVNKTVWAGKKGISRTLVVISFIYENVFLQLASLVPGSIILLISLGPEIFGQNITLLLLPVLAIVPFALISWKPFFHRIVDAPARRVLKRPIPAEYFLSTPQTLRSSGEFVLPRAINAVGFVILAATIVPISPAEWLPFAAAYMLAGAIGILAFFVPSGLGVREAVIVLILSQYIEVPQAIIISLLARLLATIADGGVALIYVGLRRTISKEIRP</sequence>
<keyword evidence="2" id="KW-1003">Cell membrane</keyword>